<evidence type="ECO:0000256" key="9">
    <source>
        <dbReference type="SAM" id="MobiDB-lite"/>
    </source>
</evidence>
<dbReference type="Proteomes" id="UP001165063">
    <property type="component" value="Unassembled WGS sequence"/>
</dbReference>
<dbReference type="Pfam" id="PF13019">
    <property type="entry name" value="Sde2_N_Ubi_yeast"/>
    <property type="match status" value="1"/>
</dbReference>
<name>A0A9W6YKV7_AMBMO</name>
<dbReference type="EMBL" id="BSXU01000078">
    <property type="protein sequence ID" value="GMG19185.1"/>
    <property type="molecule type" value="Genomic_DNA"/>
</dbReference>
<keyword evidence="7" id="KW-0539">Nucleus</keyword>
<dbReference type="GO" id="GO:0005634">
    <property type="term" value="C:nucleus"/>
    <property type="evidence" value="ECO:0007669"/>
    <property type="project" value="UniProtKB-SubCell"/>
</dbReference>
<proteinExistence type="inferred from homology"/>
<evidence type="ECO:0000256" key="1">
    <source>
        <dbReference type="ARBA" id="ARBA00004123"/>
    </source>
</evidence>
<organism evidence="12 13">
    <name type="scientific">Ambrosiozyma monospora</name>
    <name type="common">Yeast</name>
    <name type="synonym">Endomycopsis monosporus</name>
    <dbReference type="NCBI Taxonomy" id="43982"/>
    <lineage>
        <taxon>Eukaryota</taxon>
        <taxon>Fungi</taxon>
        <taxon>Dikarya</taxon>
        <taxon>Ascomycota</taxon>
        <taxon>Saccharomycotina</taxon>
        <taxon>Pichiomycetes</taxon>
        <taxon>Pichiales</taxon>
        <taxon>Pichiaceae</taxon>
        <taxon>Ambrosiozyma</taxon>
    </lineage>
</organism>
<dbReference type="PANTHER" id="PTHR12786:SF1">
    <property type="entry name" value="SPLICING REGULATOR SDE2"/>
    <property type="match status" value="1"/>
</dbReference>
<keyword evidence="6" id="KW-0508">mRNA splicing</keyword>
<comment type="similarity">
    <text evidence="3">Belongs to the SDE2 family.</text>
</comment>
<dbReference type="InterPro" id="IPR024974">
    <property type="entry name" value="Sde2_N"/>
</dbReference>
<keyword evidence="4" id="KW-0963">Cytoplasm</keyword>
<reference evidence="12" key="1">
    <citation type="submission" date="2023-04" db="EMBL/GenBank/DDBJ databases">
        <title>Ambrosiozyma monospora NBRC 1965.</title>
        <authorList>
            <person name="Ichikawa N."/>
            <person name="Sato H."/>
            <person name="Tonouchi N."/>
        </authorList>
    </citation>
    <scope>NUCLEOTIDE SEQUENCE</scope>
    <source>
        <strain evidence="12">NBRC 1965</strain>
    </source>
</reference>
<evidence type="ECO:0000256" key="3">
    <source>
        <dbReference type="ARBA" id="ARBA00008726"/>
    </source>
</evidence>
<feature type="domain" description="Sde2 ubiquitin" evidence="10">
    <location>
        <begin position="2"/>
        <end position="86"/>
    </location>
</feature>
<feature type="compositionally biased region" description="Acidic residues" evidence="9">
    <location>
        <begin position="196"/>
        <end position="227"/>
    </location>
</feature>
<evidence type="ECO:0000256" key="8">
    <source>
        <dbReference type="ARBA" id="ARBA00023306"/>
    </source>
</evidence>
<dbReference type="GO" id="GO:0006397">
    <property type="term" value="P:mRNA processing"/>
    <property type="evidence" value="ECO:0007669"/>
    <property type="project" value="UniProtKB-KW"/>
</dbReference>
<comment type="caution">
    <text evidence="12">The sequence shown here is derived from an EMBL/GenBank/DDBJ whole genome shotgun (WGS) entry which is preliminary data.</text>
</comment>
<dbReference type="GO" id="GO:0008380">
    <property type="term" value="P:RNA splicing"/>
    <property type="evidence" value="ECO:0007669"/>
    <property type="project" value="UniProtKB-KW"/>
</dbReference>
<keyword evidence="13" id="KW-1185">Reference proteome</keyword>
<evidence type="ECO:0000256" key="5">
    <source>
        <dbReference type="ARBA" id="ARBA00022664"/>
    </source>
</evidence>
<dbReference type="Pfam" id="PF22782">
    <property type="entry name" value="SDE2"/>
    <property type="match status" value="1"/>
</dbReference>
<evidence type="ECO:0000256" key="4">
    <source>
        <dbReference type="ARBA" id="ARBA00022490"/>
    </source>
</evidence>
<evidence type="ECO:0000313" key="13">
    <source>
        <dbReference type="Proteomes" id="UP001165063"/>
    </source>
</evidence>
<dbReference type="InterPro" id="IPR051421">
    <property type="entry name" value="RNA_Proc_DNA_Dmg_Regulator"/>
</dbReference>
<feature type="domain" description="SDE2-like" evidence="11">
    <location>
        <begin position="87"/>
        <end position="190"/>
    </location>
</feature>
<keyword evidence="5" id="KW-0507">mRNA processing</keyword>
<keyword evidence="8" id="KW-0131">Cell cycle</keyword>
<evidence type="ECO:0000259" key="10">
    <source>
        <dbReference type="Pfam" id="PF13019"/>
    </source>
</evidence>
<dbReference type="PANTHER" id="PTHR12786">
    <property type="entry name" value="SPLICING FACTOR SF3A-RELATED"/>
    <property type="match status" value="1"/>
</dbReference>
<dbReference type="AlphaFoldDB" id="A0A9W6YKV7"/>
<evidence type="ECO:0000256" key="2">
    <source>
        <dbReference type="ARBA" id="ARBA00004496"/>
    </source>
</evidence>
<evidence type="ECO:0000256" key="7">
    <source>
        <dbReference type="ARBA" id="ARBA00023242"/>
    </source>
</evidence>
<dbReference type="GO" id="GO:0005737">
    <property type="term" value="C:cytoplasm"/>
    <property type="evidence" value="ECO:0007669"/>
    <property type="project" value="UniProtKB-SubCell"/>
</dbReference>
<dbReference type="InterPro" id="IPR053822">
    <property type="entry name" value="SDE2-like_dom"/>
</dbReference>
<comment type="subcellular location">
    <subcellularLocation>
        <location evidence="2">Cytoplasm</location>
    </subcellularLocation>
    <subcellularLocation>
        <location evidence="1">Nucleus</location>
    </subcellularLocation>
</comment>
<gene>
    <name evidence="12" type="ORF">Amon01_000027000</name>
</gene>
<accession>A0A9W6YKV7</accession>
<evidence type="ECO:0000259" key="11">
    <source>
        <dbReference type="Pfam" id="PF22782"/>
    </source>
</evidence>
<dbReference type="OrthoDB" id="547031at2759"/>
<feature type="region of interest" description="Disordered" evidence="9">
    <location>
        <begin position="191"/>
        <end position="269"/>
    </location>
</feature>
<sequence>MVQIYLTTIPGLDNLKLQLVDINTPTSNINDQLKSQLPSKVANRSVIATTDGSSILKHKCLSELIHNSTHHNGQSYLNLHLRIPMCGGKGGFGSALKKSGGQMNSKKTDKSNYKTLSGVKLKTLKKLERLEKMKKDKNAAETKKINAKREKLMKILNMDPDEIAKKDVKFDDSKYLEDLDQAMEDIRDSVGSALDSSDDEDIDNESDEFEDEPDHDTDETDETDESADAPIQGTSSDLLTRKNAAVSTSLNSTADEDQIGHQRKKPSLA</sequence>
<protein>
    <submittedName>
        <fullName evidence="12">Unnamed protein product</fullName>
    </submittedName>
</protein>
<evidence type="ECO:0000313" key="12">
    <source>
        <dbReference type="EMBL" id="GMG19185.1"/>
    </source>
</evidence>
<evidence type="ECO:0000256" key="6">
    <source>
        <dbReference type="ARBA" id="ARBA00023187"/>
    </source>
</evidence>